<dbReference type="PROSITE" id="PS00488">
    <property type="entry name" value="PAL_HISTIDASE"/>
    <property type="match status" value="1"/>
</dbReference>
<dbReference type="Pfam" id="PF00221">
    <property type="entry name" value="Lyase_aromatic"/>
    <property type="match status" value="1"/>
</dbReference>
<dbReference type="GO" id="GO:0052883">
    <property type="term" value="F:tyrosine ammonia-lyase activity"/>
    <property type="evidence" value="ECO:0007669"/>
    <property type="project" value="UniProtKB-EC"/>
</dbReference>
<dbReference type="RefSeq" id="WP_207324902.1">
    <property type="nucleotide sequence ID" value="NZ_CP071504.1"/>
</dbReference>
<dbReference type="FunFam" id="1.10.275.10:FF:000005">
    <property type="entry name" value="Histidine ammonia-lyase"/>
    <property type="match status" value="1"/>
</dbReference>
<dbReference type="InterPro" id="IPR022313">
    <property type="entry name" value="Phe/His_NH3-lyase_AS"/>
</dbReference>
<dbReference type="AlphaFoldDB" id="A0A975AK07"/>
<sequence>MNNANPSTPNEEIVHVGRRILSLEQVVAIAEGASVSLCKEADYREYIQKGARFIDSLLHEEGVVYGVTTGYGDSCTVNVGLDLVHELPLHLSRFHGCGMGEILSVPQARAVMACRLNSLAIGKSGVSYELLERIETLLNLNVVPAIPEEGSVGASGDLTPLSYLAAILVGERDVIYQGQRRPAIEVLQQLDLAPLKLRPKEGLALMNGTAVMTALACLAYHRADYLCRLASRITAMASLTLKGNSNHFDELLFAVKPHPGQNQVASWIREDLNHHEHPRNSDRLQDRYSIRCAPHIIGVLADAQPFLRQFIETELNSANDNPIVDGEGEHILHGGHFYGGHIAFAMDAMKNAVANIADLLDRQMALVMDTKFNNGLPANLSAARGERRPINHGFKAVQIGVSAWTAEALKLTMPASVFSRSTECHNQDKVSMGTIAARDCLRVLQLTEQVGAASLLAMTQGIRLRIIAGELQQDSLTASVAQTLHQVSADCDLLTEDRPLEALLRNTVAKIQQRQWEVCR</sequence>
<name>A0A975AK07_9GAMM</name>
<protein>
    <recommendedName>
        <fullName evidence="3">tyrosine ammonia-lyase</fullName>
        <ecNumber evidence="3">4.3.1.23</ecNumber>
    </recommendedName>
</protein>
<accession>A0A975AK07</accession>
<organism evidence="4 5">
    <name type="scientific">Shewanella cyperi</name>
    <dbReference type="NCBI Taxonomy" id="2814292"/>
    <lineage>
        <taxon>Bacteria</taxon>
        <taxon>Pseudomonadati</taxon>
        <taxon>Pseudomonadota</taxon>
        <taxon>Gammaproteobacteria</taxon>
        <taxon>Alteromonadales</taxon>
        <taxon>Shewanellaceae</taxon>
        <taxon>Shewanella</taxon>
    </lineage>
</organism>
<dbReference type="KEGG" id="scyp:JYB88_17115"/>
<evidence type="ECO:0000313" key="4">
    <source>
        <dbReference type="EMBL" id="QSX29877.1"/>
    </source>
</evidence>
<dbReference type="InterPro" id="IPR008948">
    <property type="entry name" value="L-Aspartase-like"/>
</dbReference>
<gene>
    <name evidence="4" type="ORF">JYB88_17115</name>
</gene>
<dbReference type="InterPro" id="IPR024083">
    <property type="entry name" value="Fumarase/histidase_N"/>
</dbReference>
<reference evidence="4 5" key="1">
    <citation type="submission" date="2021-03" db="EMBL/GenBank/DDBJ databases">
        <title>Novel species identification of genus Shewanella.</title>
        <authorList>
            <person name="Liu G."/>
            <person name="Zhang Q."/>
        </authorList>
    </citation>
    <scope>NUCLEOTIDE SEQUENCE [LARGE SCALE GENOMIC DNA]</scope>
    <source>
        <strain evidence="4 5">FJAT-53726</strain>
    </source>
</reference>
<dbReference type="CDD" id="cd00332">
    <property type="entry name" value="PAL-HAL"/>
    <property type="match status" value="1"/>
</dbReference>
<dbReference type="EC" id="4.3.1.23" evidence="3"/>
<dbReference type="Proteomes" id="UP000663281">
    <property type="component" value="Chromosome"/>
</dbReference>
<comment type="catalytic activity">
    <reaction evidence="2">
        <text>L-tyrosine = (E)-4-coumarate + NH4(+)</text>
        <dbReference type="Rhea" id="RHEA:24906"/>
        <dbReference type="ChEBI" id="CHEBI:12876"/>
        <dbReference type="ChEBI" id="CHEBI:28938"/>
        <dbReference type="ChEBI" id="CHEBI:58315"/>
        <dbReference type="EC" id="4.3.1.23"/>
    </reaction>
</comment>
<evidence type="ECO:0000313" key="5">
    <source>
        <dbReference type="Proteomes" id="UP000663281"/>
    </source>
</evidence>
<dbReference type="EMBL" id="CP071504">
    <property type="protein sequence ID" value="QSX29877.1"/>
    <property type="molecule type" value="Genomic_DNA"/>
</dbReference>
<evidence type="ECO:0000256" key="3">
    <source>
        <dbReference type="ARBA" id="ARBA00066365"/>
    </source>
</evidence>
<dbReference type="InterPro" id="IPR001106">
    <property type="entry name" value="Aromatic_Lyase"/>
</dbReference>
<keyword evidence="1 4" id="KW-0456">Lyase</keyword>
<dbReference type="Gene3D" id="1.20.200.10">
    <property type="entry name" value="Fumarase/aspartase (Central domain)"/>
    <property type="match status" value="1"/>
</dbReference>
<evidence type="ECO:0000256" key="1">
    <source>
        <dbReference type="ARBA" id="ARBA00023239"/>
    </source>
</evidence>
<proteinExistence type="predicted"/>
<keyword evidence="5" id="KW-1185">Reference proteome</keyword>
<dbReference type="PANTHER" id="PTHR10362">
    <property type="entry name" value="HISTIDINE AMMONIA-LYASE"/>
    <property type="match status" value="1"/>
</dbReference>
<evidence type="ECO:0000256" key="2">
    <source>
        <dbReference type="ARBA" id="ARBA00052500"/>
    </source>
</evidence>
<dbReference type="SUPFAM" id="SSF48557">
    <property type="entry name" value="L-aspartase-like"/>
    <property type="match status" value="1"/>
</dbReference>
<dbReference type="Gene3D" id="1.10.275.10">
    <property type="entry name" value="Fumarase/aspartase (N-terminal domain)"/>
    <property type="match status" value="1"/>
</dbReference>
<dbReference type="FunFam" id="1.20.200.10:FF:000012">
    <property type="entry name" value="Tyrosine ammonia-lyase"/>
    <property type="match status" value="1"/>
</dbReference>
<dbReference type="GO" id="GO:0044550">
    <property type="term" value="P:secondary metabolite biosynthetic process"/>
    <property type="evidence" value="ECO:0007669"/>
    <property type="project" value="UniProtKB-ARBA"/>
</dbReference>